<feature type="domain" description="Glycoside hydrolase family 65 N-terminal" evidence="6">
    <location>
        <begin position="7"/>
        <end position="261"/>
    </location>
</feature>
<name>A0ABW3L233_9BACI</name>
<dbReference type="InterPro" id="IPR005194">
    <property type="entry name" value="Glyco_hydro_65_C"/>
</dbReference>
<comment type="similarity">
    <text evidence="1">Belongs to the glycosyl hydrolase 65 family.</text>
</comment>
<dbReference type="Pfam" id="PF03636">
    <property type="entry name" value="Glyco_hydro_65N"/>
    <property type="match status" value="1"/>
</dbReference>
<evidence type="ECO:0000259" key="6">
    <source>
        <dbReference type="Pfam" id="PF03636"/>
    </source>
</evidence>
<reference evidence="8" key="1">
    <citation type="journal article" date="2019" name="Int. J. Syst. Evol. Microbiol.">
        <title>The Global Catalogue of Microorganisms (GCM) 10K type strain sequencing project: providing services to taxonomists for standard genome sequencing and annotation.</title>
        <authorList>
            <consortium name="The Broad Institute Genomics Platform"/>
            <consortium name="The Broad Institute Genome Sequencing Center for Infectious Disease"/>
            <person name="Wu L."/>
            <person name="Ma J."/>
        </authorList>
    </citation>
    <scope>NUCLEOTIDE SEQUENCE [LARGE SCALE GENOMIC DNA]</scope>
    <source>
        <strain evidence="8">CCUG 56607</strain>
    </source>
</reference>
<dbReference type="Gene3D" id="1.50.10.10">
    <property type="match status" value="1"/>
</dbReference>
<dbReference type="InterPro" id="IPR037018">
    <property type="entry name" value="GH65_N"/>
</dbReference>
<proteinExistence type="inferred from homology"/>
<dbReference type="InterPro" id="IPR008928">
    <property type="entry name" value="6-hairpin_glycosidase_sf"/>
</dbReference>
<accession>A0ABW3L233</accession>
<dbReference type="InterPro" id="IPR011013">
    <property type="entry name" value="Gal_mutarotase_sf_dom"/>
</dbReference>
<dbReference type="EMBL" id="JBHTKL010000005">
    <property type="protein sequence ID" value="MFD1020015.1"/>
    <property type="molecule type" value="Genomic_DNA"/>
</dbReference>
<dbReference type="SUPFAM" id="SSF74650">
    <property type="entry name" value="Galactose mutarotase-like"/>
    <property type="match status" value="1"/>
</dbReference>
<evidence type="ECO:0000313" key="8">
    <source>
        <dbReference type="Proteomes" id="UP001596990"/>
    </source>
</evidence>
<evidence type="ECO:0000256" key="3">
    <source>
        <dbReference type="ARBA" id="ARBA00022679"/>
    </source>
</evidence>
<dbReference type="Gene3D" id="2.70.98.40">
    <property type="entry name" value="Glycoside hydrolase, family 65, N-terminal domain"/>
    <property type="match status" value="1"/>
</dbReference>
<keyword evidence="3" id="KW-0808">Transferase</keyword>
<dbReference type="SUPFAM" id="SSF48208">
    <property type="entry name" value="Six-hairpin glycosidases"/>
    <property type="match status" value="1"/>
</dbReference>
<keyword evidence="7" id="KW-0378">Hydrolase</keyword>
<dbReference type="RefSeq" id="WP_386060870.1">
    <property type="nucleotide sequence ID" value="NZ_JBHTKL010000005.1"/>
</dbReference>
<dbReference type="InterPro" id="IPR005196">
    <property type="entry name" value="Glyco_hydro_65_N"/>
</dbReference>
<dbReference type="GO" id="GO:0016787">
    <property type="term" value="F:hydrolase activity"/>
    <property type="evidence" value="ECO:0007669"/>
    <property type="project" value="UniProtKB-KW"/>
</dbReference>
<evidence type="ECO:0000313" key="7">
    <source>
        <dbReference type="EMBL" id="MFD1020015.1"/>
    </source>
</evidence>
<keyword evidence="2" id="KW-0328">Glycosyltransferase</keyword>
<dbReference type="PIRSF" id="PIRSF036289">
    <property type="entry name" value="Glycosyl_hydrolase_malt_phosph"/>
    <property type="match status" value="1"/>
</dbReference>
<dbReference type="Pfam" id="PF03632">
    <property type="entry name" value="Glyco_hydro_65m"/>
    <property type="match status" value="1"/>
</dbReference>
<keyword evidence="8" id="KW-1185">Reference proteome</keyword>
<feature type="domain" description="Glycoside hydrolase family 65 central catalytic" evidence="4">
    <location>
        <begin position="319"/>
        <end position="681"/>
    </location>
</feature>
<evidence type="ECO:0000259" key="5">
    <source>
        <dbReference type="Pfam" id="PF03633"/>
    </source>
</evidence>
<comment type="caution">
    <text evidence="7">The sequence shown here is derived from an EMBL/GenBank/DDBJ whole genome shotgun (WGS) entry which is preliminary data.</text>
</comment>
<dbReference type="PANTHER" id="PTHR11051">
    <property type="entry name" value="GLYCOSYL HYDROLASE-RELATED"/>
    <property type="match status" value="1"/>
</dbReference>
<evidence type="ECO:0000256" key="1">
    <source>
        <dbReference type="ARBA" id="ARBA00006768"/>
    </source>
</evidence>
<protein>
    <submittedName>
        <fullName evidence="7">Glycoside hydrolase family 65 protein</fullName>
    </submittedName>
</protein>
<evidence type="ECO:0000259" key="4">
    <source>
        <dbReference type="Pfam" id="PF03632"/>
    </source>
</evidence>
<dbReference type="Proteomes" id="UP001596990">
    <property type="component" value="Unassembled WGS sequence"/>
</dbReference>
<gene>
    <name evidence="7" type="ORF">ACFQ2J_12585</name>
</gene>
<dbReference type="InterPro" id="IPR005195">
    <property type="entry name" value="Glyco_hydro_65_M"/>
</dbReference>
<sequence>MTWQMTTNEMNRENLLTEESLFFLGNGYIGVRGNFEETYGKASTSIRGTYINAFHDVIDISYGEKLFAFPDTQQKMLNVLDGQTIHISIGGEHFSMDEGEVLDFQRELKLDEGISVRNIHWRSPSGKEVKLTFKRLVSFVHRELFMIQVGITPLNFEDTITVLSSLEGDVQNYVNPDDPRVAAGHAKRLHVQESKVEGKTGYIRSRAQTSELDAACLTYHRGMEDARVTVTEESGQRVHFQFEVEGKNDKTLQFTKYNLYGDSMRQPEGIESHLRSVKEELDGLSDGELFAEQKKYMNDFWKHSDVRIEGEEELQEGIRFNLFHLLQSVGRDRFSNISAKGLSGEGYEGHYFWDTEIYMFPVFLMTAPELAKQLLIYRHSILDGARKRAMEMGHRQGALFPWRTINGDECSAFFPAGTAQYHISGDIAYSYLQYYHATNDVAFMKNYGVEVLIETARLWIDMGHYRKDGTFAIDDVTGPDEYTCIVNNNYFTNAMAKNNLEGAVQMYREMNELHPKETAALMESLEVSDNELSSFEKAAEAMYLPYDEELNINPQDDTFLNKAVWDFENTPKENYPLLLHYHPLTLYRYQVCKQADTVLSHFLLEDYQREDTIRNSYHYYEGITTHDSSLSTCVFSMMAARLGELDKAYDYFKQTARLDLENTKGNTKDGLHMANMGGTWMAIVYGFAGLRIKQDGLHLTPKLPKQWDSYTFHIHNQGHPIKVAVTKGKVKLTLLEGEETNLHVNGEKITLHANEQTTIKL</sequence>
<feature type="domain" description="Glycoside hydrolase family 65 C-terminal" evidence="5">
    <location>
        <begin position="690"/>
        <end position="751"/>
    </location>
</feature>
<dbReference type="Pfam" id="PF03633">
    <property type="entry name" value="Glyco_hydro_65C"/>
    <property type="match status" value="1"/>
</dbReference>
<evidence type="ECO:0000256" key="2">
    <source>
        <dbReference type="ARBA" id="ARBA00022676"/>
    </source>
</evidence>
<dbReference type="Gene3D" id="2.60.420.10">
    <property type="entry name" value="Maltose phosphorylase, domain 3"/>
    <property type="match status" value="1"/>
</dbReference>
<organism evidence="7 8">
    <name type="scientific">Thalassobacillus hwangdonensis</name>
    <dbReference type="NCBI Taxonomy" id="546108"/>
    <lineage>
        <taxon>Bacteria</taxon>
        <taxon>Bacillati</taxon>
        <taxon>Bacillota</taxon>
        <taxon>Bacilli</taxon>
        <taxon>Bacillales</taxon>
        <taxon>Bacillaceae</taxon>
        <taxon>Thalassobacillus</taxon>
    </lineage>
</organism>
<dbReference type="InterPro" id="IPR012341">
    <property type="entry name" value="6hp_glycosidase-like_sf"/>
</dbReference>
<dbReference type="PANTHER" id="PTHR11051:SF8">
    <property type="entry name" value="PROTEIN-GLUCOSYLGALACTOSYLHYDROXYLYSINE GLUCOSIDASE"/>
    <property type="match status" value="1"/>
</dbReference>
<dbReference type="InterPro" id="IPR017045">
    <property type="entry name" value="Malt_Pase/Glycosyl_Hdrlase"/>
</dbReference>